<comment type="pathway">
    <text evidence="2">Siderophore biosynthesis; mycobactin biosynthesis.</text>
</comment>
<sequence>MELAFVPLRRADFALLSRWLTAPLVSRWWAEPADLESIEREYGPRVDGTDLAPTWIVHLEGRPVAMIQWYRYSDEPEYLAEVGQFLPVPDNAVSIDYLIGAESAVGRGVGPAMIDQLVRLQWEREPDTGDAVVPVHADNRRSWRALEKAGFEHLTDAELDPDNPVDDRRHRIMVRRRPPR</sequence>
<dbReference type="RefSeq" id="WP_175477213.1">
    <property type="nucleotide sequence ID" value="NZ_FNTX01000002.1"/>
</dbReference>
<comment type="function">
    <text evidence="1">Acyltransferase required for the direct transfer of medium- to long-chain fatty acyl moieties from a carrier protein (MbtL) on to the epsilon-amino group of lysine residue in the mycobactin core.</text>
</comment>
<evidence type="ECO:0000256" key="5">
    <source>
        <dbReference type="ARBA" id="ARBA00031122"/>
    </source>
</evidence>
<accession>A0A1H5MZ29</accession>
<organism evidence="7 8">
    <name type="scientific">Ruania alba</name>
    <dbReference type="NCBI Taxonomy" id="648782"/>
    <lineage>
        <taxon>Bacteria</taxon>
        <taxon>Bacillati</taxon>
        <taxon>Actinomycetota</taxon>
        <taxon>Actinomycetes</taxon>
        <taxon>Micrococcales</taxon>
        <taxon>Ruaniaceae</taxon>
        <taxon>Ruania</taxon>
    </lineage>
</organism>
<gene>
    <name evidence="7" type="ORF">SAMN04488554_3772</name>
</gene>
<proteinExistence type="predicted"/>
<dbReference type="EMBL" id="FNTX01000002">
    <property type="protein sequence ID" value="SEE94516.1"/>
    <property type="molecule type" value="Genomic_DNA"/>
</dbReference>
<evidence type="ECO:0000313" key="8">
    <source>
        <dbReference type="Proteomes" id="UP000199220"/>
    </source>
</evidence>
<dbReference type="PANTHER" id="PTHR31438">
    <property type="entry name" value="LYSINE N-ACYLTRANSFERASE C17G9.06C-RELATED"/>
    <property type="match status" value="1"/>
</dbReference>
<dbReference type="InterPro" id="IPR000182">
    <property type="entry name" value="GNAT_dom"/>
</dbReference>
<dbReference type="InterPro" id="IPR019432">
    <property type="entry name" value="Acyltransferase_MbtK/IucB-like"/>
</dbReference>
<dbReference type="GO" id="GO:0016410">
    <property type="term" value="F:N-acyltransferase activity"/>
    <property type="evidence" value="ECO:0007669"/>
    <property type="project" value="TreeGrafter"/>
</dbReference>
<dbReference type="STRING" id="648782.SAMN04488554_3772"/>
<evidence type="ECO:0000256" key="1">
    <source>
        <dbReference type="ARBA" id="ARBA00003818"/>
    </source>
</evidence>
<dbReference type="PROSITE" id="PS51186">
    <property type="entry name" value="GNAT"/>
    <property type="match status" value="1"/>
</dbReference>
<dbReference type="SUPFAM" id="SSF55729">
    <property type="entry name" value="Acyl-CoA N-acyltransferases (Nat)"/>
    <property type="match status" value="1"/>
</dbReference>
<protein>
    <recommendedName>
        <fullName evidence="3">Lysine N-acyltransferase MbtK</fullName>
    </recommendedName>
    <alternativeName>
        <fullName evidence="5">Mycobactin synthase protein K</fullName>
    </alternativeName>
</protein>
<keyword evidence="4" id="KW-0046">Antibiotic resistance</keyword>
<dbReference type="Gene3D" id="3.40.630.30">
    <property type="match status" value="1"/>
</dbReference>
<feature type="domain" description="N-acetyltransferase" evidence="6">
    <location>
        <begin position="3"/>
        <end position="178"/>
    </location>
</feature>
<evidence type="ECO:0000256" key="2">
    <source>
        <dbReference type="ARBA" id="ARBA00005102"/>
    </source>
</evidence>
<dbReference type="InterPro" id="IPR016181">
    <property type="entry name" value="Acyl_CoA_acyltransferase"/>
</dbReference>
<evidence type="ECO:0000256" key="4">
    <source>
        <dbReference type="ARBA" id="ARBA00023251"/>
    </source>
</evidence>
<keyword evidence="8" id="KW-1185">Reference proteome</keyword>
<dbReference type="PANTHER" id="PTHR31438:SF1">
    <property type="entry name" value="LYSINE N-ACYLTRANSFERASE C17G9.06C-RELATED"/>
    <property type="match status" value="1"/>
</dbReference>
<reference evidence="8" key="1">
    <citation type="submission" date="2016-10" db="EMBL/GenBank/DDBJ databases">
        <authorList>
            <person name="Varghese N."/>
            <person name="Submissions S."/>
        </authorList>
    </citation>
    <scope>NUCLEOTIDE SEQUENCE [LARGE SCALE GENOMIC DNA]</scope>
    <source>
        <strain evidence="8">DSM 21368</strain>
    </source>
</reference>
<dbReference type="Proteomes" id="UP000199220">
    <property type="component" value="Unassembled WGS sequence"/>
</dbReference>
<dbReference type="Pfam" id="PF13523">
    <property type="entry name" value="Acetyltransf_8"/>
    <property type="match status" value="1"/>
</dbReference>
<keyword evidence="7" id="KW-0808">Transferase</keyword>
<evidence type="ECO:0000259" key="6">
    <source>
        <dbReference type="PROSITE" id="PS51186"/>
    </source>
</evidence>
<dbReference type="GO" id="GO:0046677">
    <property type="term" value="P:response to antibiotic"/>
    <property type="evidence" value="ECO:0007669"/>
    <property type="project" value="UniProtKB-KW"/>
</dbReference>
<dbReference type="AlphaFoldDB" id="A0A1H5MZ29"/>
<dbReference type="SMART" id="SM01006">
    <property type="entry name" value="AlcB"/>
    <property type="match status" value="1"/>
</dbReference>
<dbReference type="UniPathway" id="UPA00011"/>
<name>A0A1H5MZ29_9MICO</name>
<evidence type="ECO:0000256" key="3">
    <source>
        <dbReference type="ARBA" id="ARBA00020586"/>
    </source>
</evidence>
<evidence type="ECO:0000313" key="7">
    <source>
        <dbReference type="EMBL" id="SEE94516.1"/>
    </source>
</evidence>
<dbReference type="GO" id="GO:0019290">
    <property type="term" value="P:siderophore biosynthetic process"/>
    <property type="evidence" value="ECO:0007669"/>
    <property type="project" value="InterPro"/>
</dbReference>